<evidence type="ECO:0000313" key="3">
    <source>
        <dbReference type="Proteomes" id="UP000708208"/>
    </source>
</evidence>
<organism evidence="2 3">
    <name type="scientific">Allacma fusca</name>
    <dbReference type="NCBI Taxonomy" id="39272"/>
    <lineage>
        <taxon>Eukaryota</taxon>
        <taxon>Metazoa</taxon>
        <taxon>Ecdysozoa</taxon>
        <taxon>Arthropoda</taxon>
        <taxon>Hexapoda</taxon>
        <taxon>Collembola</taxon>
        <taxon>Symphypleona</taxon>
        <taxon>Sminthuridae</taxon>
        <taxon>Allacma</taxon>
    </lineage>
</organism>
<feature type="region of interest" description="Disordered" evidence="1">
    <location>
        <begin position="59"/>
        <end position="96"/>
    </location>
</feature>
<evidence type="ECO:0000313" key="2">
    <source>
        <dbReference type="EMBL" id="CAG7720848.1"/>
    </source>
</evidence>
<comment type="caution">
    <text evidence="2">The sequence shown here is derived from an EMBL/GenBank/DDBJ whole genome shotgun (WGS) entry which is preliminary data.</text>
</comment>
<keyword evidence="3" id="KW-1185">Reference proteome</keyword>
<dbReference type="EMBL" id="CAJVCH010074311">
    <property type="protein sequence ID" value="CAG7720848.1"/>
    <property type="molecule type" value="Genomic_DNA"/>
</dbReference>
<accession>A0A8J2K7N1</accession>
<name>A0A8J2K7N1_9HEXA</name>
<gene>
    <name evidence="2" type="ORF">AFUS01_LOCUS10101</name>
</gene>
<dbReference type="Proteomes" id="UP000708208">
    <property type="component" value="Unassembled WGS sequence"/>
</dbReference>
<feature type="compositionally biased region" description="Basic residues" evidence="1">
    <location>
        <begin position="77"/>
        <end position="96"/>
    </location>
</feature>
<protein>
    <submittedName>
        <fullName evidence="2">Uncharacterized protein</fullName>
    </submittedName>
</protein>
<evidence type="ECO:0000256" key="1">
    <source>
        <dbReference type="SAM" id="MobiDB-lite"/>
    </source>
</evidence>
<proteinExistence type="predicted"/>
<sequence>MRVSSDGAQCKFGSQLGKLFIVHALISLLPKIKCCDFPRKYFPSYLGWDDAGDKKKLRNMTSGGSGPNPYGMGFSPMKRHPSHHHHHHNHHHNNSHHSNRFVLADAILKPKVQYFQFQPVAVGAAPIINAPLAAPGTFLDTQQTSFGMMEQTVYQPPSTEAAPMPNPLIAGAGTMVPLDLLKNRQPARVISIMDAVSLRVKVSNLLPTTEPFVKVGTLEMGGRITEESRMDTFPSLIKSLGK</sequence>
<reference evidence="2" key="1">
    <citation type="submission" date="2021-06" db="EMBL/GenBank/DDBJ databases">
        <authorList>
            <person name="Hodson N. C."/>
            <person name="Mongue J. A."/>
            <person name="Jaron S. K."/>
        </authorList>
    </citation>
    <scope>NUCLEOTIDE SEQUENCE</scope>
</reference>
<dbReference type="AlphaFoldDB" id="A0A8J2K7N1"/>